<organism evidence="2 3">
    <name type="scientific">Cronartium quercuum f. sp. fusiforme G11</name>
    <dbReference type="NCBI Taxonomy" id="708437"/>
    <lineage>
        <taxon>Eukaryota</taxon>
        <taxon>Fungi</taxon>
        <taxon>Dikarya</taxon>
        <taxon>Basidiomycota</taxon>
        <taxon>Pucciniomycotina</taxon>
        <taxon>Pucciniomycetes</taxon>
        <taxon>Pucciniales</taxon>
        <taxon>Coleosporiaceae</taxon>
        <taxon>Cronartium</taxon>
    </lineage>
</organism>
<dbReference type="Proteomes" id="UP000886653">
    <property type="component" value="Unassembled WGS sequence"/>
</dbReference>
<dbReference type="EMBL" id="MU167214">
    <property type="protein sequence ID" value="KAG0151170.1"/>
    <property type="molecule type" value="Genomic_DNA"/>
</dbReference>
<feature type="compositionally biased region" description="Acidic residues" evidence="1">
    <location>
        <begin position="129"/>
        <end position="148"/>
    </location>
</feature>
<name>A0A9P6NPX9_9BASI</name>
<evidence type="ECO:0000313" key="3">
    <source>
        <dbReference type="Proteomes" id="UP000886653"/>
    </source>
</evidence>
<dbReference type="AlphaFoldDB" id="A0A9P6NPX9"/>
<reference evidence="2" key="1">
    <citation type="submission" date="2013-11" db="EMBL/GenBank/DDBJ databases">
        <title>Genome sequence of the fusiform rust pathogen reveals effectors for host alternation and coevolution with pine.</title>
        <authorList>
            <consortium name="DOE Joint Genome Institute"/>
            <person name="Smith K."/>
            <person name="Pendleton A."/>
            <person name="Kubisiak T."/>
            <person name="Anderson C."/>
            <person name="Salamov A."/>
            <person name="Aerts A."/>
            <person name="Riley R."/>
            <person name="Clum A."/>
            <person name="Lindquist E."/>
            <person name="Ence D."/>
            <person name="Campbell M."/>
            <person name="Kronenberg Z."/>
            <person name="Feau N."/>
            <person name="Dhillon B."/>
            <person name="Hamelin R."/>
            <person name="Burleigh J."/>
            <person name="Smith J."/>
            <person name="Yandell M."/>
            <person name="Nelson C."/>
            <person name="Grigoriev I."/>
            <person name="Davis J."/>
        </authorList>
    </citation>
    <scope>NUCLEOTIDE SEQUENCE</scope>
    <source>
        <strain evidence="2">G11</strain>
    </source>
</reference>
<gene>
    <name evidence="2" type="ORF">CROQUDRAFT_86960</name>
</gene>
<comment type="caution">
    <text evidence="2">The sequence shown here is derived from an EMBL/GenBank/DDBJ whole genome shotgun (WGS) entry which is preliminary data.</text>
</comment>
<evidence type="ECO:0000256" key="1">
    <source>
        <dbReference type="SAM" id="MobiDB-lite"/>
    </source>
</evidence>
<feature type="region of interest" description="Disordered" evidence="1">
    <location>
        <begin position="118"/>
        <end position="155"/>
    </location>
</feature>
<keyword evidence="3" id="KW-1185">Reference proteome</keyword>
<evidence type="ECO:0000313" key="2">
    <source>
        <dbReference type="EMBL" id="KAG0151170.1"/>
    </source>
</evidence>
<accession>A0A9P6NPX9</accession>
<proteinExistence type="predicted"/>
<protein>
    <submittedName>
        <fullName evidence="2">Uncharacterized protein</fullName>
    </submittedName>
</protein>
<sequence>MPLTSATYVDVSQPTANSSALGIPKLIAGSSSTLDLQSISQISESTGNLPFVLEEAHSLPELHLCCLVDASWQQHDWPGCITNLNPKACSNISRIDAHCLIELIAPNVTQLVLSFYEPSSRSLPTSEGADSEFEDKDEDEEDKDEEEWGVSPQNS</sequence>